<dbReference type="EMBL" id="DS989841">
    <property type="protein sequence ID" value="EDX78815.1"/>
    <property type="molecule type" value="Genomic_DNA"/>
</dbReference>
<organism evidence="1 2">
    <name type="scientific">Coleofasciculus chthonoplastes PCC 7420</name>
    <dbReference type="NCBI Taxonomy" id="118168"/>
    <lineage>
        <taxon>Bacteria</taxon>
        <taxon>Bacillati</taxon>
        <taxon>Cyanobacteriota</taxon>
        <taxon>Cyanophyceae</taxon>
        <taxon>Coleofasciculales</taxon>
        <taxon>Coleofasciculaceae</taxon>
        <taxon>Coleofasciculus</taxon>
    </lineage>
</organism>
<accession>B4VHQ8</accession>
<protein>
    <submittedName>
        <fullName evidence="1">Uncharacterized protein</fullName>
    </submittedName>
</protein>
<dbReference type="HOGENOM" id="CLU_3388858_0_0_3"/>
<dbReference type="AlphaFoldDB" id="B4VHQ8"/>
<name>B4VHQ8_9CYAN</name>
<keyword evidence="2" id="KW-1185">Reference proteome</keyword>
<proteinExistence type="predicted"/>
<sequence>MGGQILASLPPTLLNEHQSRSLEFIHLTRNNC</sequence>
<evidence type="ECO:0000313" key="2">
    <source>
        <dbReference type="Proteomes" id="UP000003835"/>
    </source>
</evidence>
<gene>
    <name evidence="1" type="ORF">MC7420_7468</name>
</gene>
<evidence type="ECO:0000313" key="1">
    <source>
        <dbReference type="EMBL" id="EDX78815.1"/>
    </source>
</evidence>
<reference evidence="1 2" key="1">
    <citation type="submission" date="2008-07" db="EMBL/GenBank/DDBJ databases">
        <authorList>
            <person name="Tandeau de Marsac N."/>
            <person name="Ferriera S."/>
            <person name="Johnson J."/>
            <person name="Kravitz S."/>
            <person name="Beeson K."/>
            <person name="Sutton G."/>
            <person name="Rogers Y.-H."/>
            <person name="Friedman R."/>
            <person name="Frazier M."/>
            <person name="Venter J.C."/>
        </authorList>
    </citation>
    <scope>NUCLEOTIDE SEQUENCE [LARGE SCALE GENOMIC DNA]</scope>
    <source>
        <strain evidence="1 2">PCC 7420</strain>
    </source>
</reference>
<dbReference type="Proteomes" id="UP000003835">
    <property type="component" value="Unassembled WGS sequence"/>
</dbReference>